<reference evidence="1" key="2">
    <citation type="journal article" date="2020" name="Microorganisms">
        <title>Osmotic Adaptation and Compatible Solute Biosynthesis of Phototrophic Bacteria as Revealed from Genome Analyses.</title>
        <authorList>
            <person name="Imhoff J.F."/>
            <person name="Rahn T."/>
            <person name="Kunzel S."/>
            <person name="Keller A."/>
            <person name="Neulinger S.C."/>
        </authorList>
    </citation>
    <scope>NUCLEOTIDE SEQUENCE</scope>
    <source>
        <strain evidence="1">LMG 28126</strain>
    </source>
</reference>
<dbReference type="Proteomes" id="UP000706333">
    <property type="component" value="Unassembled WGS sequence"/>
</dbReference>
<comment type="caution">
    <text evidence="1">The sequence shown here is derived from an EMBL/GenBank/DDBJ whole genome shotgun (WGS) entry which is preliminary data.</text>
</comment>
<protein>
    <submittedName>
        <fullName evidence="1">Uncharacterized protein</fullName>
    </submittedName>
</protein>
<accession>A0A934TGP7</accession>
<evidence type="ECO:0000313" key="1">
    <source>
        <dbReference type="EMBL" id="MBK5926119.1"/>
    </source>
</evidence>
<dbReference type="EMBL" id="NHSD01000101">
    <property type="protein sequence ID" value="MBK5926119.1"/>
    <property type="molecule type" value="Genomic_DNA"/>
</dbReference>
<proteinExistence type="predicted"/>
<gene>
    <name evidence="1" type="ORF">CCR87_01905</name>
</gene>
<organism evidence="1 2">
    <name type="scientific">Rhodobaculum claviforme</name>
    <dbReference type="NCBI Taxonomy" id="1549854"/>
    <lineage>
        <taxon>Bacteria</taxon>
        <taxon>Pseudomonadati</taxon>
        <taxon>Pseudomonadota</taxon>
        <taxon>Alphaproteobacteria</taxon>
        <taxon>Rhodobacterales</taxon>
        <taxon>Paracoccaceae</taxon>
        <taxon>Rhodobaculum</taxon>
    </lineage>
</organism>
<evidence type="ECO:0000313" key="2">
    <source>
        <dbReference type="Proteomes" id="UP000706333"/>
    </source>
</evidence>
<sequence>MPPEAPDRAAALAGAHAATCRGAGACVRITPVAVMAPALMAKGGLSLWRLAWQFRVAGIRSAR</sequence>
<name>A0A934TGP7_9RHOB</name>
<keyword evidence="2" id="KW-1185">Reference proteome</keyword>
<reference evidence="1" key="1">
    <citation type="submission" date="2017-05" db="EMBL/GenBank/DDBJ databases">
        <authorList>
            <person name="Imhoff J.F."/>
            <person name="Rahn T."/>
            <person name="Kuenzel S."/>
            <person name="Neulinger S.C."/>
        </authorList>
    </citation>
    <scope>NUCLEOTIDE SEQUENCE</scope>
    <source>
        <strain evidence="1">LMG 28126</strain>
    </source>
</reference>
<dbReference type="AlphaFoldDB" id="A0A934TGP7"/>